<gene>
    <name evidence="9" type="ORF">PoB_005558500</name>
</gene>
<dbReference type="GO" id="GO:0007623">
    <property type="term" value="P:circadian rhythm"/>
    <property type="evidence" value="ECO:0007669"/>
    <property type="project" value="TreeGrafter"/>
</dbReference>
<evidence type="ECO:0000259" key="8">
    <source>
        <dbReference type="PROSITE" id="PS50217"/>
    </source>
</evidence>
<reference evidence="9 10" key="1">
    <citation type="journal article" date="2021" name="Elife">
        <title>Chloroplast acquisition without the gene transfer in kleptoplastic sea slugs, Plakobranchus ocellatus.</title>
        <authorList>
            <person name="Maeda T."/>
            <person name="Takahashi S."/>
            <person name="Yoshida T."/>
            <person name="Shimamura S."/>
            <person name="Takaki Y."/>
            <person name="Nagai Y."/>
            <person name="Toyoda A."/>
            <person name="Suzuki Y."/>
            <person name="Arimoto A."/>
            <person name="Ishii H."/>
            <person name="Satoh N."/>
            <person name="Nishiyama T."/>
            <person name="Hasebe M."/>
            <person name="Maruyama T."/>
            <person name="Minagawa J."/>
            <person name="Obokata J."/>
            <person name="Shigenobu S."/>
        </authorList>
    </citation>
    <scope>NUCLEOTIDE SEQUENCE [LARGE SCALE GENOMIC DNA]</scope>
</reference>
<dbReference type="CDD" id="cd14695">
    <property type="entry name" value="bZIP_HLF"/>
    <property type="match status" value="1"/>
</dbReference>
<feature type="compositionally biased region" description="Low complexity" evidence="7">
    <location>
        <begin position="61"/>
        <end position="77"/>
    </location>
</feature>
<evidence type="ECO:0000256" key="7">
    <source>
        <dbReference type="SAM" id="MobiDB-lite"/>
    </source>
</evidence>
<keyword evidence="3" id="KW-0238">DNA-binding</keyword>
<dbReference type="InterPro" id="IPR004827">
    <property type="entry name" value="bZIP"/>
</dbReference>
<dbReference type="SMART" id="SM00338">
    <property type="entry name" value="BRLZ"/>
    <property type="match status" value="1"/>
</dbReference>
<evidence type="ECO:0000256" key="5">
    <source>
        <dbReference type="ARBA" id="ARBA00023242"/>
    </source>
</evidence>
<dbReference type="InterPro" id="IPR046347">
    <property type="entry name" value="bZIP_sf"/>
</dbReference>
<evidence type="ECO:0000256" key="2">
    <source>
        <dbReference type="ARBA" id="ARBA00023015"/>
    </source>
</evidence>
<evidence type="ECO:0000256" key="1">
    <source>
        <dbReference type="ARBA" id="ARBA00006079"/>
    </source>
</evidence>
<feature type="compositionally biased region" description="Basic residues" evidence="7">
    <location>
        <begin position="1"/>
        <end position="33"/>
    </location>
</feature>
<keyword evidence="4" id="KW-0804">Transcription</keyword>
<keyword evidence="6" id="KW-0175">Coiled coil</keyword>
<dbReference type="Pfam" id="PF07716">
    <property type="entry name" value="bZIP_2"/>
    <property type="match status" value="1"/>
</dbReference>
<keyword evidence="2" id="KW-0805">Transcription regulation</keyword>
<evidence type="ECO:0000256" key="3">
    <source>
        <dbReference type="ARBA" id="ARBA00023125"/>
    </source>
</evidence>
<dbReference type="PANTHER" id="PTHR15284:SF0">
    <property type="entry name" value="GH23983P"/>
    <property type="match status" value="1"/>
</dbReference>
<comment type="similarity">
    <text evidence="1">Belongs to the bZIP family. NFIL3 subfamily.</text>
</comment>
<accession>A0AAV4C8N8</accession>
<dbReference type="Proteomes" id="UP000735302">
    <property type="component" value="Unassembled WGS sequence"/>
</dbReference>
<dbReference type="AlphaFoldDB" id="A0AAV4C8N8"/>
<evidence type="ECO:0000313" key="10">
    <source>
        <dbReference type="Proteomes" id="UP000735302"/>
    </source>
</evidence>
<dbReference type="PANTHER" id="PTHR15284">
    <property type="entry name" value="NUCLEAR FACTOR INTERLEUKIN-3-REGULATED PROTEIN"/>
    <property type="match status" value="1"/>
</dbReference>
<feature type="region of interest" description="Disordered" evidence="7">
    <location>
        <begin position="192"/>
        <end position="272"/>
    </location>
</feature>
<dbReference type="PROSITE" id="PS50217">
    <property type="entry name" value="BZIP"/>
    <property type="match status" value="1"/>
</dbReference>
<feature type="coiled-coil region" evidence="6">
    <location>
        <begin position="138"/>
        <end position="165"/>
    </location>
</feature>
<dbReference type="GO" id="GO:0005634">
    <property type="term" value="C:nucleus"/>
    <property type="evidence" value="ECO:0007669"/>
    <property type="project" value="TreeGrafter"/>
</dbReference>
<keyword evidence="10" id="KW-1185">Reference proteome</keyword>
<dbReference type="SUPFAM" id="SSF57959">
    <property type="entry name" value="Leucine zipper domain"/>
    <property type="match status" value="1"/>
</dbReference>
<feature type="compositionally biased region" description="Polar residues" evidence="7">
    <location>
        <begin position="428"/>
        <end position="439"/>
    </location>
</feature>
<feature type="domain" description="BZIP" evidence="8">
    <location>
        <begin position="113"/>
        <end position="163"/>
    </location>
</feature>
<dbReference type="GO" id="GO:0003677">
    <property type="term" value="F:DNA binding"/>
    <property type="evidence" value="ECO:0007669"/>
    <property type="project" value="UniProtKB-KW"/>
</dbReference>
<evidence type="ECO:0000256" key="4">
    <source>
        <dbReference type="ARBA" id="ARBA00023163"/>
    </source>
</evidence>
<comment type="caution">
    <text evidence="9">The sequence shown here is derived from an EMBL/GenBank/DDBJ whole genome shotgun (WGS) entry which is preliminary data.</text>
</comment>
<dbReference type="GO" id="GO:0003700">
    <property type="term" value="F:DNA-binding transcription factor activity"/>
    <property type="evidence" value="ECO:0007669"/>
    <property type="project" value="InterPro"/>
</dbReference>
<dbReference type="InterPro" id="IPR047229">
    <property type="entry name" value="NFIL3-like"/>
</dbReference>
<dbReference type="EMBL" id="BLXT01006120">
    <property type="protein sequence ID" value="GFO29080.1"/>
    <property type="molecule type" value="Genomic_DNA"/>
</dbReference>
<evidence type="ECO:0000256" key="6">
    <source>
        <dbReference type="SAM" id="Coils"/>
    </source>
</evidence>
<dbReference type="FunFam" id="1.20.5.170:FF:000025">
    <property type="entry name" value="nuclear factor interleukin-3-regulated protein-like"/>
    <property type="match status" value="1"/>
</dbReference>
<feature type="region of interest" description="Disordered" evidence="7">
    <location>
        <begin position="390"/>
        <end position="451"/>
    </location>
</feature>
<dbReference type="Gene3D" id="1.20.5.170">
    <property type="match status" value="1"/>
</dbReference>
<name>A0AAV4C8N8_9GAST</name>
<feature type="region of interest" description="Disordered" evidence="7">
    <location>
        <begin position="1"/>
        <end position="80"/>
    </location>
</feature>
<protein>
    <submittedName>
        <fullName evidence="9">Nuclear factor interleukin-3-regulated protein</fullName>
    </submittedName>
</protein>
<feature type="compositionally biased region" description="Low complexity" evidence="7">
    <location>
        <begin position="411"/>
        <end position="427"/>
    </location>
</feature>
<evidence type="ECO:0000313" key="9">
    <source>
        <dbReference type="EMBL" id="GFO29080.1"/>
    </source>
</evidence>
<feature type="compositionally biased region" description="Basic and acidic residues" evidence="7">
    <location>
        <begin position="46"/>
        <end position="57"/>
    </location>
</feature>
<feature type="coiled-coil region" evidence="6">
    <location>
        <begin position="531"/>
        <end position="558"/>
    </location>
</feature>
<feature type="compositionally biased region" description="Low complexity" evidence="7">
    <location>
        <begin position="203"/>
        <end position="220"/>
    </location>
</feature>
<proteinExistence type="inferred from homology"/>
<keyword evidence="5" id="KW-0539">Nucleus</keyword>
<sequence length="562" mass="59930">MHHQQQHHNQHQHQQPHLHSQQQHHHHHQLQHQQHHDHQQQQQHLQDLHLQHPDLHHHQQQQHQQHQQSQQQQQQHQFMAETAQWLADDSQDEFVPKVVHRRAKRIIPDTEKDDKYWEKRKRNNMAAKRSRENKRVLENDIRQKVTCLEENNAMLRKELALMKSRFGLAPDQNIMTPEERAQCLQEIKANMEATAARRRKESSGSGDDVSSTSPSVYPVTLHVAGGGGGGPSTAATSTSSLEEGDKRGGDESEASNSPKLEEGIGSAGGSGAIGGDAGGVGYGPSAYGPFNPSPSWGPIGAAGMNAFSGASTGTPGHAFSPALSGVVGGSTKLPPISNAFQEKSGSGGFGRFVGSVGGLGAYARPPYDYFSQYSPQMLYGPGDAIGLSGGAAPADLSTNRNKRQEETSSIRGASSGALNGNSSNRSGPTKTENLGNTMIPSPGGGNNGGMLLDDMAAMASSLAHTNAGRLSEGAQDSQMMARGLTVPTRLNTPGSSGIGAGGVAAGGVPHGLAAEAAALAASTQGIKGPEEEHLKRENDALKMAVRTLTAQMEHMKDQVYKD</sequence>
<organism evidence="9 10">
    <name type="scientific">Plakobranchus ocellatus</name>
    <dbReference type="NCBI Taxonomy" id="259542"/>
    <lineage>
        <taxon>Eukaryota</taxon>
        <taxon>Metazoa</taxon>
        <taxon>Spiralia</taxon>
        <taxon>Lophotrochozoa</taxon>
        <taxon>Mollusca</taxon>
        <taxon>Gastropoda</taxon>
        <taxon>Heterobranchia</taxon>
        <taxon>Euthyneura</taxon>
        <taxon>Panpulmonata</taxon>
        <taxon>Sacoglossa</taxon>
        <taxon>Placobranchoidea</taxon>
        <taxon>Plakobranchidae</taxon>
        <taxon>Plakobranchus</taxon>
    </lineage>
</organism>